<evidence type="ECO:0000313" key="2">
    <source>
        <dbReference type="Proteomes" id="UP000295341"/>
    </source>
</evidence>
<dbReference type="AlphaFoldDB" id="A0A4V3F4T1"/>
<sequence length="49" mass="5457">MHCAIQRFDALDALEESLEVAGLLEQPAEQKGGIRRGHETVWAERGIPK</sequence>
<evidence type="ECO:0000313" key="1">
    <source>
        <dbReference type="EMBL" id="TDU26426.1"/>
    </source>
</evidence>
<proteinExistence type="predicted"/>
<dbReference type="EMBL" id="SOBT01000010">
    <property type="protein sequence ID" value="TDU26426.1"/>
    <property type="molecule type" value="Genomic_DNA"/>
</dbReference>
<accession>A0A4V3F4T1</accession>
<reference evidence="1 2" key="1">
    <citation type="submission" date="2019-03" db="EMBL/GenBank/DDBJ databases">
        <title>Genomic Encyclopedia of Type Strains, Phase IV (KMG-IV): sequencing the most valuable type-strain genomes for metagenomic binning, comparative biology and taxonomic classification.</title>
        <authorList>
            <person name="Goeker M."/>
        </authorList>
    </citation>
    <scope>NUCLEOTIDE SEQUENCE [LARGE SCALE GENOMIC DNA]</scope>
    <source>
        <strain evidence="1 2">DSM 26377</strain>
    </source>
</reference>
<comment type="caution">
    <text evidence="1">The sequence shown here is derived from an EMBL/GenBank/DDBJ whole genome shotgun (WGS) entry which is preliminary data.</text>
</comment>
<name>A0A4V3F4T1_9GAMM</name>
<organism evidence="1 2">
    <name type="scientific">Panacagrimonas perspica</name>
    <dbReference type="NCBI Taxonomy" id="381431"/>
    <lineage>
        <taxon>Bacteria</taxon>
        <taxon>Pseudomonadati</taxon>
        <taxon>Pseudomonadota</taxon>
        <taxon>Gammaproteobacteria</taxon>
        <taxon>Nevskiales</taxon>
        <taxon>Nevskiaceae</taxon>
        <taxon>Panacagrimonas</taxon>
    </lineage>
</organism>
<dbReference type="Proteomes" id="UP000295341">
    <property type="component" value="Unassembled WGS sequence"/>
</dbReference>
<keyword evidence="2" id="KW-1185">Reference proteome</keyword>
<protein>
    <submittedName>
        <fullName evidence="1">Uncharacterized protein</fullName>
    </submittedName>
</protein>
<gene>
    <name evidence="1" type="ORF">DFR24_3450</name>
</gene>